<dbReference type="Proteomes" id="UP000179014">
    <property type="component" value="Unassembled WGS sequence"/>
</dbReference>
<dbReference type="Pfam" id="PF02618">
    <property type="entry name" value="YceG"/>
    <property type="match status" value="1"/>
</dbReference>
<dbReference type="GO" id="GO:0008932">
    <property type="term" value="F:lytic endotransglycosylase activity"/>
    <property type="evidence" value="ECO:0007669"/>
    <property type="project" value="UniProtKB-UniRule"/>
</dbReference>
<comment type="subcellular location">
    <subcellularLocation>
        <location evidence="7">Cell membrane</location>
        <topology evidence="7">Single-pass membrane protein</topology>
    </subcellularLocation>
</comment>
<dbReference type="EC" id="4.2.2.29" evidence="7"/>
<evidence type="ECO:0000256" key="2">
    <source>
        <dbReference type="ARBA" id="ARBA00022692"/>
    </source>
</evidence>
<evidence type="ECO:0000256" key="5">
    <source>
        <dbReference type="ARBA" id="ARBA00023239"/>
    </source>
</evidence>
<dbReference type="InterPro" id="IPR003770">
    <property type="entry name" value="MLTG-like"/>
</dbReference>
<keyword evidence="6 7" id="KW-0961">Cell wall biogenesis/degradation</keyword>
<dbReference type="AlphaFoldDB" id="A0A1F6BT54"/>
<dbReference type="EMBL" id="MFKN01000036">
    <property type="protein sequence ID" value="OGG39932.1"/>
    <property type="molecule type" value="Genomic_DNA"/>
</dbReference>
<accession>A0A1F6BT54</accession>
<feature type="site" description="Important for catalytic activity" evidence="7">
    <location>
        <position position="220"/>
    </location>
</feature>
<keyword evidence="4 7" id="KW-0472">Membrane</keyword>
<evidence type="ECO:0000313" key="9">
    <source>
        <dbReference type="Proteomes" id="UP000179014"/>
    </source>
</evidence>
<feature type="transmembrane region" description="Helical" evidence="7">
    <location>
        <begin position="21"/>
        <end position="44"/>
    </location>
</feature>
<evidence type="ECO:0000256" key="3">
    <source>
        <dbReference type="ARBA" id="ARBA00022989"/>
    </source>
</evidence>
<dbReference type="NCBIfam" id="TIGR00247">
    <property type="entry name" value="endolytic transglycosylase MltG"/>
    <property type="match status" value="1"/>
</dbReference>
<name>A0A1F6BT54_9BACT</name>
<keyword evidence="2 7" id="KW-0812">Transmembrane</keyword>
<reference evidence="8 9" key="1">
    <citation type="journal article" date="2016" name="Nat. Commun.">
        <title>Thousands of microbial genomes shed light on interconnected biogeochemical processes in an aquifer system.</title>
        <authorList>
            <person name="Anantharaman K."/>
            <person name="Brown C.T."/>
            <person name="Hug L.A."/>
            <person name="Sharon I."/>
            <person name="Castelle C.J."/>
            <person name="Probst A.J."/>
            <person name="Thomas B.C."/>
            <person name="Singh A."/>
            <person name="Wilkins M.J."/>
            <person name="Karaoz U."/>
            <person name="Brodie E.L."/>
            <person name="Williams K.H."/>
            <person name="Hubbard S.S."/>
            <person name="Banfield J.F."/>
        </authorList>
    </citation>
    <scope>NUCLEOTIDE SEQUENCE [LARGE SCALE GENOMIC DNA]</scope>
</reference>
<evidence type="ECO:0000256" key="6">
    <source>
        <dbReference type="ARBA" id="ARBA00023316"/>
    </source>
</evidence>
<comment type="caution">
    <text evidence="8">The sequence shown here is derived from an EMBL/GenBank/DDBJ whole genome shotgun (WGS) entry which is preliminary data.</text>
</comment>
<comment type="similarity">
    <text evidence="7">Belongs to the transglycosylase MltG family.</text>
</comment>
<dbReference type="HAMAP" id="MF_02065">
    <property type="entry name" value="MltG"/>
    <property type="match status" value="1"/>
</dbReference>
<keyword evidence="5 7" id="KW-0456">Lyase</keyword>
<organism evidence="8 9">
    <name type="scientific">Candidatus Kaiserbacteria bacterium GWA2_50_9</name>
    <dbReference type="NCBI Taxonomy" id="1798474"/>
    <lineage>
        <taxon>Bacteria</taxon>
        <taxon>Candidatus Kaiseribacteriota</taxon>
    </lineage>
</organism>
<dbReference type="GO" id="GO:0071555">
    <property type="term" value="P:cell wall organization"/>
    <property type="evidence" value="ECO:0007669"/>
    <property type="project" value="UniProtKB-KW"/>
</dbReference>
<evidence type="ECO:0000313" key="8">
    <source>
        <dbReference type="EMBL" id="OGG39932.1"/>
    </source>
</evidence>
<proteinExistence type="inferred from homology"/>
<dbReference type="STRING" id="1798474.A2118_01120"/>
<comment type="function">
    <text evidence="7">Functions as a peptidoglycan terminase that cleaves nascent peptidoglycan strands endolytically to terminate their elongation.</text>
</comment>
<keyword evidence="1 7" id="KW-1003">Cell membrane</keyword>
<dbReference type="PANTHER" id="PTHR30518">
    <property type="entry name" value="ENDOLYTIC MUREIN TRANSGLYCOSYLASE"/>
    <property type="match status" value="1"/>
</dbReference>
<keyword evidence="3 7" id="KW-1133">Transmembrane helix</keyword>
<dbReference type="GO" id="GO:0009252">
    <property type="term" value="P:peptidoglycan biosynthetic process"/>
    <property type="evidence" value="ECO:0007669"/>
    <property type="project" value="UniProtKB-UniRule"/>
</dbReference>
<gene>
    <name evidence="7" type="primary">mltG</name>
    <name evidence="8" type="ORF">A2118_01120</name>
</gene>
<sequence length="333" mass="36925">MDVEHYVEAAPSAIEFHLVRFWRAWVVVFVFVALAVAGYCIAFLPPSDFPSGSIVKIVRGTSASEVAAQLTDTRIIAHPRVLRMVLRVSGGSVRVQAGPYLFNTPENLLVVAYRLMTGDYGIPPARITFPEGETARDAAERVHNAFPDISTSDFISKAQPYEGYLFPDTYLFVPSSDVDSIVKTMRENFDTKTLSFKNDITASGHSLSDIVIMASLIEREARSIGAKRMVAGILWNRLELGMPLQVDAVFGYIYGRDTYSPTFDDLKVDSPYNTYIHKGLPPGPISNPGLDSLDAATNPTKTDYLYYLTGNDGLMHYATTYAGHQANQRKYLR</sequence>
<dbReference type="GO" id="GO:0005886">
    <property type="term" value="C:plasma membrane"/>
    <property type="evidence" value="ECO:0007669"/>
    <property type="project" value="UniProtKB-SubCell"/>
</dbReference>
<evidence type="ECO:0000256" key="1">
    <source>
        <dbReference type="ARBA" id="ARBA00022475"/>
    </source>
</evidence>
<comment type="catalytic activity">
    <reaction evidence="7">
        <text>a peptidoglycan chain = a peptidoglycan chain with N-acetyl-1,6-anhydromuramyl-[peptide] at the reducing end + a peptidoglycan chain with N-acetylglucosamine at the non-reducing end.</text>
        <dbReference type="EC" id="4.2.2.29"/>
    </reaction>
</comment>
<evidence type="ECO:0000256" key="7">
    <source>
        <dbReference type="HAMAP-Rule" id="MF_02065"/>
    </source>
</evidence>
<protein>
    <recommendedName>
        <fullName evidence="7">Endolytic murein transglycosylase</fullName>
        <ecNumber evidence="7">4.2.2.29</ecNumber>
    </recommendedName>
    <alternativeName>
        <fullName evidence="7">Peptidoglycan lytic transglycosylase</fullName>
    </alternativeName>
    <alternativeName>
        <fullName evidence="7">Peptidoglycan polymerization terminase</fullName>
    </alternativeName>
</protein>
<evidence type="ECO:0000256" key="4">
    <source>
        <dbReference type="ARBA" id="ARBA00023136"/>
    </source>
</evidence>
<dbReference type="PANTHER" id="PTHR30518:SF2">
    <property type="entry name" value="ENDOLYTIC MUREIN TRANSGLYCOSYLASE"/>
    <property type="match status" value="1"/>
</dbReference>
<dbReference type="Gene3D" id="3.30.1490.480">
    <property type="entry name" value="Endolytic murein transglycosylase"/>
    <property type="match status" value="1"/>
</dbReference>